<proteinExistence type="predicted"/>
<organism evidence="2 3">
    <name type="scientific">Henosepilachna vigintioctopunctata</name>
    <dbReference type="NCBI Taxonomy" id="420089"/>
    <lineage>
        <taxon>Eukaryota</taxon>
        <taxon>Metazoa</taxon>
        <taxon>Ecdysozoa</taxon>
        <taxon>Arthropoda</taxon>
        <taxon>Hexapoda</taxon>
        <taxon>Insecta</taxon>
        <taxon>Pterygota</taxon>
        <taxon>Neoptera</taxon>
        <taxon>Endopterygota</taxon>
        <taxon>Coleoptera</taxon>
        <taxon>Polyphaga</taxon>
        <taxon>Cucujiformia</taxon>
        <taxon>Coccinelloidea</taxon>
        <taxon>Coccinellidae</taxon>
        <taxon>Epilachninae</taxon>
        <taxon>Epilachnini</taxon>
        <taxon>Henosepilachna</taxon>
    </lineage>
</organism>
<feature type="region of interest" description="Disordered" evidence="1">
    <location>
        <begin position="51"/>
        <end position="122"/>
    </location>
</feature>
<evidence type="ECO:0000313" key="2">
    <source>
        <dbReference type="EMBL" id="KAK9871828.1"/>
    </source>
</evidence>
<feature type="compositionally biased region" description="Basic and acidic residues" evidence="1">
    <location>
        <begin position="51"/>
        <end position="82"/>
    </location>
</feature>
<gene>
    <name evidence="2" type="ORF">WA026_014284</name>
</gene>
<protein>
    <submittedName>
        <fullName evidence="2">Uncharacterized protein</fullName>
    </submittedName>
</protein>
<feature type="compositionally biased region" description="Acidic residues" evidence="1">
    <location>
        <begin position="98"/>
        <end position="109"/>
    </location>
</feature>
<reference evidence="2 3" key="1">
    <citation type="submission" date="2023-03" db="EMBL/GenBank/DDBJ databases">
        <title>Genome insight into feeding habits of ladybird beetles.</title>
        <authorList>
            <person name="Li H.-S."/>
            <person name="Huang Y.-H."/>
            <person name="Pang H."/>
        </authorList>
    </citation>
    <scope>NUCLEOTIDE SEQUENCE [LARGE SCALE GENOMIC DNA]</scope>
    <source>
        <strain evidence="2">SYSU_2023b</strain>
        <tissue evidence="2">Whole body</tissue>
    </source>
</reference>
<feature type="compositionally biased region" description="Acidic residues" evidence="1">
    <location>
        <begin position="24"/>
        <end position="36"/>
    </location>
</feature>
<keyword evidence="3" id="KW-1185">Reference proteome</keyword>
<name>A0AAW1TT21_9CUCU</name>
<sequence>MMAPESDGERFDGSGGQKRKNSNDEELDDSLEDEDCDSCKSWSQIFKNLKRMQEEGSDETRNEMKAKRNDIVKDLFSDDSHEKRSKINHGPVPKSDQLGDEEEDGEYSETGDFIVDDDGHPITEQKRGATLQEAQENFEVDFEYDKFYK</sequence>
<evidence type="ECO:0000256" key="1">
    <source>
        <dbReference type="SAM" id="MobiDB-lite"/>
    </source>
</evidence>
<comment type="caution">
    <text evidence="2">The sequence shown here is derived from an EMBL/GenBank/DDBJ whole genome shotgun (WGS) entry which is preliminary data.</text>
</comment>
<feature type="region of interest" description="Disordered" evidence="1">
    <location>
        <begin position="1"/>
        <end position="38"/>
    </location>
</feature>
<dbReference type="AlphaFoldDB" id="A0AAW1TT21"/>
<dbReference type="Proteomes" id="UP001431783">
    <property type="component" value="Unassembled WGS sequence"/>
</dbReference>
<dbReference type="EMBL" id="JARQZJ010000007">
    <property type="protein sequence ID" value="KAK9871828.1"/>
    <property type="molecule type" value="Genomic_DNA"/>
</dbReference>
<accession>A0AAW1TT21</accession>
<evidence type="ECO:0000313" key="3">
    <source>
        <dbReference type="Proteomes" id="UP001431783"/>
    </source>
</evidence>